<feature type="compositionally biased region" description="Low complexity" evidence="1">
    <location>
        <begin position="101"/>
        <end position="118"/>
    </location>
</feature>
<dbReference type="Pfam" id="PF05212">
    <property type="entry name" value="DUF707"/>
    <property type="match status" value="1"/>
</dbReference>
<dbReference type="EMBL" id="CM026433">
    <property type="protein sequence ID" value="KAG0554057.1"/>
    <property type="molecule type" value="Genomic_DNA"/>
</dbReference>
<gene>
    <name evidence="3" type="ORF">KC19_12G059400</name>
</gene>
<keyword evidence="4" id="KW-1185">Reference proteome</keyword>
<sequence length="452" mass="51262">MRDDSASVLGIWGSFRQCASPSVCSDLQQSDYKLPGASKWRRLCQQPKYVSCVALALGLILILSTVLVNEQMHMSSFLDRVAASFKTEGLSVNGTDGCDASRNLSSNSSSDLPDNSSSCRQAADDIPRGMVVATTDLEMRSLYEEDEKKLQKAKKKNLLAMAVGIEQKQVVNDIVQKFPLNSFTIMLFHYDGIVDQWQDLAWSNQSLHIVALHQTKWWYAKRFMHPDIVDQYNYIFLWDEDLGVEHFHADRYLKIMEAEGLEISQPALDPASVDIHHRITRRHPRLIAHKAIYTKTCTPKNKAVPCTGYVEVMAPVFSKAAWKCVWHMIQNDLIHGWGMDFKIGYCAQGLRSEKVGVIDAEYILHKGIPSLGGPHVNKTILTQEDSNSVNHKIGSLHDPRQEVRKKSSQEMLAFQNRWEQAVRDDPTWMDPYAKYAKVEMDHINNRAVGAMH</sequence>
<comment type="caution">
    <text evidence="3">The sequence shown here is derived from an EMBL/GenBank/DDBJ whole genome shotgun (WGS) entry which is preliminary data.</text>
</comment>
<protein>
    <submittedName>
        <fullName evidence="3">Uncharacterized protein</fullName>
    </submittedName>
</protein>
<proteinExistence type="predicted"/>
<keyword evidence="2" id="KW-0472">Membrane</keyword>
<name>A0A8T0G6F3_CERPU</name>
<keyword evidence="2" id="KW-0812">Transmembrane</keyword>
<reference evidence="3" key="1">
    <citation type="submission" date="2020-06" db="EMBL/GenBank/DDBJ databases">
        <title>WGS assembly of Ceratodon purpureus strain R40.</title>
        <authorList>
            <person name="Carey S.B."/>
            <person name="Jenkins J."/>
            <person name="Shu S."/>
            <person name="Lovell J.T."/>
            <person name="Sreedasyam A."/>
            <person name="Maumus F."/>
            <person name="Tiley G.P."/>
            <person name="Fernandez-Pozo N."/>
            <person name="Barry K."/>
            <person name="Chen C."/>
            <person name="Wang M."/>
            <person name="Lipzen A."/>
            <person name="Daum C."/>
            <person name="Saski C.A."/>
            <person name="Payton A.C."/>
            <person name="Mcbreen J.C."/>
            <person name="Conrad R.E."/>
            <person name="Kollar L.M."/>
            <person name="Olsson S."/>
            <person name="Huttunen S."/>
            <person name="Landis J.B."/>
            <person name="Wickett N.J."/>
            <person name="Johnson M.G."/>
            <person name="Rensing S.A."/>
            <person name="Grimwood J."/>
            <person name="Schmutz J."/>
            <person name="Mcdaniel S.F."/>
        </authorList>
    </citation>
    <scope>NUCLEOTIDE SEQUENCE</scope>
    <source>
        <strain evidence="3">R40</strain>
    </source>
</reference>
<feature type="transmembrane region" description="Helical" evidence="2">
    <location>
        <begin position="49"/>
        <end position="68"/>
    </location>
</feature>
<organism evidence="3 4">
    <name type="scientific">Ceratodon purpureus</name>
    <name type="common">Fire moss</name>
    <name type="synonym">Dicranum purpureum</name>
    <dbReference type="NCBI Taxonomy" id="3225"/>
    <lineage>
        <taxon>Eukaryota</taxon>
        <taxon>Viridiplantae</taxon>
        <taxon>Streptophyta</taxon>
        <taxon>Embryophyta</taxon>
        <taxon>Bryophyta</taxon>
        <taxon>Bryophytina</taxon>
        <taxon>Bryopsida</taxon>
        <taxon>Dicranidae</taxon>
        <taxon>Pseudoditrichales</taxon>
        <taxon>Ditrichaceae</taxon>
        <taxon>Ceratodon</taxon>
    </lineage>
</organism>
<evidence type="ECO:0000313" key="4">
    <source>
        <dbReference type="Proteomes" id="UP000822688"/>
    </source>
</evidence>
<dbReference type="Proteomes" id="UP000822688">
    <property type="component" value="Chromosome 12"/>
</dbReference>
<dbReference type="PANTHER" id="PTHR31210:SF47">
    <property type="entry name" value="OS07G0564800 PROTEIN"/>
    <property type="match status" value="1"/>
</dbReference>
<keyword evidence="2" id="KW-1133">Transmembrane helix</keyword>
<feature type="region of interest" description="Disordered" evidence="1">
    <location>
        <begin position="101"/>
        <end position="122"/>
    </location>
</feature>
<dbReference type="InterPro" id="IPR007877">
    <property type="entry name" value="DUF707"/>
</dbReference>
<evidence type="ECO:0000256" key="1">
    <source>
        <dbReference type="SAM" id="MobiDB-lite"/>
    </source>
</evidence>
<evidence type="ECO:0000256" key="2">
    <source>
        <dbReference type="SAM" id="Phobius"/>
    </source>
</evidence>
<evidence type="ECO:0000313" key="3">
    <source>
        <dbReference type="EMBL" id="KAG0554057.1"/>
    </source>
</evidence>
<accession>A0A8T0G6F3</accession>
<dbReference type="PANTHER" id="PTHR31210">
    <property type="entry name" value="OS06G0731900 PROTEIN"/>
    <property type="match status" value="1"/>
</dbReference>
<dbReference type="AlphaFoldDB" id="A0A8T0G6F3"/>